<dbReference type="GO" id="GO:0004190">
    <property type="term" value="F:aspartic-type endopeptidase activity"/>
    <property type="evidence" value="ECO:0007669"/>
    <property type="project" value="UniProtKB-KW"/>
</dbReference>
<keyword evidence="9" id="KW-0472">Membrane</keyword>
<keyword evidence="3" id="KW-0732">Signal</keyword>
<evidence type="ECO:0000256" key="1">
    <source>
        <dbReference type="ARBA" id="ARBA00007447"/>
    </source>
</evidence>
<dbReference type="PANTHER" id="PTHR47967:SF128">
    <property type="entry name" value="ASPARTIC PROTEINASE CDR1-LIKE"/>
    <property type="match status" value="1"/>
</dbReference>
<reference evidence="11" key="1">
    <citation type="submission" date="2016-03" db="EMBL/GenBank/DDBJ databases">
        <title>Mechanisms controlling the formation of the plant cell surface in tip-growing cells are functionally conserved among land plants.</title>
        <authorList>
            <person name="Honkanen S."/>
            <person name="Jones V.A."/>
            <person name="Morieri G."/>
            <person name="Champion C."/>
            <person name="Hetherington A.J."/>
            <person name="Kelly S."/>
            <person name="Saint-Marcoux D."/>
            <person name="Proust H."/>
            <person name="Prescott H."/>
            <person name="Dolan L."/>
        </authorList>
    </citation>
    <scope>NUCLEOTIDE SEQUENCE [LARGE SCALE GENOMIC DNA]</scope>
    <source>
        <tissue evidence="11">Whole gametophyte</tissue>
    </source>
</reference>
<dbReference type="PROSITE" id="PS00141">
    <property type="entry name" value="ASP_PROTEASE"/>
    <property type="match status" value="2"/>
</dbReference>
<dbReference type="InterPro" id="IPR033121">
    <property type="entry name" value="PEPTIDASE_A1"/>
</dbReference>
<dbReference type="InterPro" id="IPR001461">
    <property type="entry name" value="Aspartic_peptidase_A1"/>
</dbReference>
<comment type="similarity">
    <text evidence="1 7">Belongs to the peptidase A1 family.</text>
</comment>
<feature type="active site" evidence="6">
    <location>
        <position position="183"/>
    </location>
</feature>
<comment type="caution">
    <text evidence="11">The sequence shown here is derived from an EMBL/GenBank/DDBJ whole genome shotgun (WGS) entry which is preliminary data.</text>
</comment>
<dbReference type="InterPro" id="IPR021109">
    <property type="entry name" value="Peptidase_aspartic_dom_sf"/>
</dbReference>
<keyword evidence="4 7" id="KW-0064">Aspartyl protease</keyword>
<dbReference type="SUPFAM" id="SSF50630">
    <property type="entry name" value="Acid proteases"/>
    <property type="match status" value="1"/>
</dbReference>
<feature type="region of interest" description="Disordered" evidence="8">
    <location>
        <begin position="1"/>
        <end position="30"/>
    </location>
</feature>
<gene>
    <name evidence="11" type="ORF">AXG93_2022s1110</name>
</gene>
<feature type="active site" evidence="6">
    <location>
        <position position="397"/>
    </location>
</feature>
<dbReference type="InterPro" id="IPR032799">
    <property type="entry name" value="TAXi_C"/>
</dbReference>
<proteinExistence type="inferred from homology"/>
<keyword evidence="5 7" id="KW-0378">Hydrolase</keyword>
<dbReference type="EMBL" id="LVLJ01002323">
    <property type="protein sequence ID" value="OAE25560.1"/>
    <property type="molecule type" value="Genomic_DNA"/>
</dbReference>
<dbReference type="Gene3D" id="2.40.70.10">
    <property type="entry name" value="Acid Proteases"/>
    <property type="match status" value="2"/>
</dbReference>
<evidence type="ECO:0000256" key="5">
    <source>
        <dbReference type="ARBA" id="ARBA00022801"/>
    </source>
</evidence>
<evidence type="ECO:0000256" key="6">
    <source>
        <dbReference type="PIRSR" id="PIRSR601461-1"/>
    </source>
</evidence>
<feature type="transmembrane region" description="Helical" evidence="9">
    <location>
        <begin position="59"/>
        <end position="78"/>
    </location>
</feature>
<evidence type="ECO:0000256" key="2">
    <source>
        <dbReference type="ARBA" id="ARBA00022670"/>
    </source>
</evidence>
<dbReference type="InterPro" id="IPR032861">
    <property type="entry name" value="TAXi_N"/>
</dbReference>
<keyword evidence="9" id="KW-1133">Transmembrane helix</keyword>
<evidence type="ECO:0000256" key="9">
    <source>
        <dbReference type="SAM" id="Phobius"/>
    </source>
</evidence>
<dbReference type="Pfam" id="PF14543">
    <property type="entry name" value="TAXi_N"/>
    <property type="match status" value="1"/>
</dbReference>
<dbReference type="InterPro" id="IPR001969">
    <property type="entry name" value="Aspartic_peptidase_AS"/>
</dbReference>
<evidence type="ECO:0000256" key="7">
    <source>
        <dbReference type="RuleBase" id="RU000454"/>
    </source>
</evidence>
<sequence>MRLLPGGDNPLPGTGLKQLASYGRRPERDCAERREQKLNCRLSVKALSEDMATLRSFEVLGMVVLVAAAALGLLAAPASSAASSGGMFVGLKSLDHHTDSPLHKSESTLAERIQNAVKRSNARVAAFKNVVASGITPRGVDFDSTIELTSKSSFESPVSASPGSYIMEISLGTPPQKKTAIVDTGSDLVWLQCAPCSVCYQQPDPVFDPTKSSTYKRIRYFSDTCAELPSRSYSGGFCTYRYGYGDQSTTQGDLALETLTLTTTEGTAQKFENFAFGCGHRNQGTFSGTDGLVGLGRGAISFSEQIGALIGSKFSYCLVPLTSAASETSPLIFGEEAVATGNGLGGLQYTPLVRNPAADTFYYVKMTGIKVGDRAVTGIPASAFALSRSGQGGVILDSGTTLTYLVQSAYTPFLAALRSAVQYPQADGSQIGLDLCFDLAGVDSPSLPPVTLQFQGLDLVLPPNNVFLQVDDAGTVCLAFAGTSDFTIVGNIQQQNHYFLYDLENERVGIAPVDSCANLSSNPAANAAAAGGKDEL</sequence>
<dbReference type="Proteomes" id="UP000077202">
    <property type="component" value="Unassembled WGS sequence"/>
</dbReference>
<protein>
    <recommendedName>
        <fullName evidence="10">Peptidase A1 domain-containing protein</fullName>
    </recommendedName>
</protein>
<dbReference type="AlphaFoldDB" id="A0A176VXM8"/>
<evidence type="ECO:0000313" key="11">
    <source>
        <dbReference type="EMBL" id="OAE25560.1"/>
    </source>
</evidence>
<evidence type="ECO:0000256" key="3">
    <source>
        <dbReference type="ARBA" id="ARBA00022729"/>
    </source>
</evidence>
<dbReference type="Pfam" id="PF14541">
    <property type="entry name" value="TAXi_C"/>
    <property type="match status" value="1"/>
</dbReference>
<evidence type="ECO:0000256" key="8">
    <source>
        <dbReference type="SAM" id="MobiDB-lite"/>
    </source>
</evidence>
<keyword evidence="12" id="KW-1185">Reference proteome</keyword>
<name>A0A176VXM8_MARPO</name>
<dbReference type="GO" id="GO:0005576">
    <property type="term" value="C:extracellular region"/>
    <property type="evidence" value="ECO:0007669"/>
    <property type="project" value="TreeGrafter"/>
</dbReference>
<dbReference type="PANTHER" id="PTHR47967">
    <property type="entry name" value="OS07G0603500 PROTEIN-RELATED"/>
    <property type="match status" value="1"/>
</dbReference>
<keyword evidence="9" id="KW-0812">Transmembrane</keyword>
<dbReference type="PRINTS" id="PR00792">
    <property type="entry name" value="PEPSIN"/>
</dbReference>
<evidence type="ECO:0000256" key="4">
    <source>
        <dbReference type="ARBA" id="ARBA00022750"/>
    </source>
</evidence>
<dbReference type="FunFam" id="2.40.70.10:FF:000016">
    <property type="entry name" value="Probable aspartic protease At2g35615"/>
    <property type="match status" value="1"/>
</dbReference>
<accession>A0A176VXM8</accession>
<dbReference type="GO" id="GO:0006508">
    <property type="term" value="P:proteolysis"/>
    <property type="evidence" value="ECO:0007669"/>
    <property type="project" value="UniProtKB-KW"/>
</dbReference>
<feature type="domain" description="Peptidase A1" evidence="10">
    <location>
        <begin position="165"/>
        <end position="511"/>
    </location>
</feature>
<evidence type="ECO:0000259" key="10">
    <source>
        <dbReference type="PROSITE" id="PS51767"/>
    </source>
</evidence>
<dbReference type="InterPro" id="IPR051708">
    <property type="entry name" value="Plant_Aspart_Prot_A1"/>
</dbReference>
<evidence type="ECO:0000313" key="12">
    <source>
        <dbReference type="Proteomes" id="UP000077202"/>
    </source>
</evidence>
<keyword evidence="2 7" id="KW-0645">Protease</keyword>
<dbReference type="PROSITE" id="PS51767">
    <property type="entry name" value="PEPTIDASE_A1"/>
    <property type="match status" value="1"/>
</dbReference>
<organism evidence="11 12">
    <name type="scientific">Marchantia polymorpha subsp. ruderalis</name>
    <dbReference type="NCBI Taxonomy" id="1480154"/>
    <lineage>
        <taxon>Eukaryota</taxon>
        <taxon>Viridiplantae</taxon>
        <taxon>Streptophyta</taxon>
        <taxon>Embryophyta</taxon>
        <taxon>Marchantiophyta</taxon>
        <taxon>Marchantiopsida</taxon>
        <taxon>Marchantiidae</taxon>
        <taxon>Marchantiales</taxon>
        <taxon>Marchantiaceae</taxon>
        <taxon>Marchantia</taxon>
    </lineage>
</organism>